<dbReference type="PROSITE" id="PS51257">
    <property type="entry name" value="PROKAR_LIPOPROTEIN"/>
    <property type="match status" value="1"/>
</dbReference>
<keyword evidence="3" id="KW-1185">Reference proteome</keyword>
<protein>
    <recommendedName>
        <fullName evidence="4">TonB C-terminal domain-containing protein</fullName>
    </recommendedName>
</protein>
<dbReference type="RefSeq" id="WP_064123829.1">
    <property type="nucleotide sequence ID" value="NZ_CP015243.1"/>
</dbReference>
<evidence type="ECO:0008006" key="4">
    <source>
        <dbReference type="Google" id="ProtNLM"/>
    </source>
</evidence>
<feature type="signal peptide" evidence="1">
    <location>
        <begin position="1"/>
        <end position="28"/>
    </location>
</feature>
<evidence type="ECO:0000313" key="3">
    <source>
        <dbReference type="Proteomes" id="UP000077875"/>
    </source>
</evidence>
<dbReference type="EMBL" id="CP015243">
    <property type="protein sequence ID" value="ANF58974.1"/>
    <property type="molecule type" value="Genomic_DNA"/>
</dbReference>
<dbReference type="KEGG" id="haa:A5892_17140"/>
<accession>A0A172YIC7</accession>
<reference evidence="2 3" key="1">
    <citation type="submission" date="2016-04" db="EMBL/GenBank/DDBJ databases">
        <title>Complete Genome Sequence of Halotalea alkalilenta IHB B 13600.</title>
        <authorList>
            <person name="Swarnkar M.K."/>
            <person name="Sharma A."/>
            <person name="Kaushal K."/>
            <person name="Soni R."/>
            <person name="Rana S."/>
            <person name="Singh A.K."/>
            <person name="Gulati A."/>
        </authorList>
    </citation>
    <scope>NUCLEOTIDE SEQUENCE [LARGE SCALE GENOMIC DNA]</scope>
    <source>
        <strain evidence="2 3">IHB B 13600</strain>
    </source>
</reference>
<evidence type="ECO:0000313" key="2">
    <source>
        <dbReference type="EMBL" id="ANF58974.1"/>
    </source>
</evidence>
<name>A0A172YIC7_9GAMM</name>
<gene>
    <name evidence="2" type="ORF">A5892_17140</name>
</gene>
<sequence>MSGKANQRALCCAALVLLAGCASPNAVTWQQDEACRHYEPQAGATFDVLTCPLPEYPYAEVVQVSPRDGGMLFYPDLAVVLILELQADGSVEVLGTSASEHVSHEFLTRVTNDVKRWRTNHRSEPQRVEQAIVFTARQRP</sequence>
<evidence type="ECO:0000256" key="1">
    <source>
        <dbReference type="SAM" id="SignalP"/>
    </source>
</evidence>
<dbReference type="STRING" id="376489.A5892_17140"/>
<dbReference type="Proteomes" id="UP000077875">
    <property type="component" value="Chromosome"/>
</dbReference>
<organism evidence="2 3">
    <name type="scientific">Halotalea alkalilenta</name>
    <dbReference type="NCBI Taxonomy" id="376489"/>
    <lineage>
        <taxon>Bacteria</taxon>
        <taxon>Pseudomonadati</taxon>
        <taxon>Pseudomonadota</taxon>
        <taxon>Gammaproteobacteria</taxon>
        <taxon>Oceanospirillales</taxon>
        <taxon>Halomonadaceae</taxon>
        <taxon>Halotalea</taxon>
    </lineage>
</organism>
<feature type="chain" id="PRO_5008004739" description="TonB C-terminal domain-containing protein" evidence="1">
    <location>
        <begin position="29"/>
        <end position="140"/>
    </location>
</feature>
<proteinExistence type="predicted"/>
<dbReference type="AlphaFoldDB" id="A0A172YIC7"/>
<keyword evidence="1" id="KW-0732">Signal</keyword>